<dbReference type="OrthoDB" id="10003767at2759"/>
<dbReference type="HOGENOM" id="CLU_700245_0_0_1"/>
<accession>M5FX89</accession>
<dbReference type="PANTHER" id="PTHR21310:SF15">
    <property type="entry name" value="AMINOGLYCOSIDE PHOSPHOTRANSFERASE DOMAIN-CONTAINING PROTEIN"/>
    <property type="match status" value="1"/>
</dbReference>
<dbReference type="Pfam" id="PF01636">
    <property type="entry name" value="APH"/>
    <property type="match status" value="1"/>
</dbReference>
<dbReference type="AlphaFoldDB" id="M5FX89"/>
<dbReference type="SUPFAM" id="SSF56112">
    <property type="entry name" value="Protein kinase-like (PK-like)"/>
    <property type="match status" value="1"/>
</dbReference>
<dbReference type="STRING" id="1858805.M5FX89"/>
<dbReference type="InterPro" id="IPR051678">
    <property type="entry name" value="AGP_Transferase"/>
</dbReference>
<dbReference type="PANTHER" id="PTHR21310">
    <property type="entry name" value="AMINOGLYCOSIDE PHOSPHOTRANSFERASE-RELATED-RELATED"/>
    <property type="match status" value="1"/>
</dbReference>
<dbReference type="RefSeq" id="XP_040627272.1">
    <property type="nucleotide sequence ID" value="XM_040768812.1"/>
</dbReference>
<dbReference type="Gene3D" id="3.90.1200.10">
    <property type="match status" value="1"/>
</dbReference>
<feature type="domain" description="Aminoglycoside phosphotransferase" evidence="1">
    <location>
        <begin position="127"/>
        <end position="304"/>
    </location>
</feature>
<dbReference type="InterPro" id="IPR002575">
    <property type="entry name" value="Aminoglycoside_PTrfase"/>
</dbReference>
<evidence type="ECO:0000259" key="1">
    <source>
        <dbReference type="Pfam" id="PF01636"/>
    </source>
</evidence>
<evidence type="ECO:0000313" key="2">
    <source>
        <dbReference type="EMBL" id="EJU00375.1"/>
    </source>
</evidence>
<evidence type="ECO:0000313" key="3">
    <source>
        <dbReference type="Proteomes" id="UP000030653"/>
    </source>
</evidence>
<proteinExistence type="predicted"/>
<dbReference type="Gene3D" id="3.30.200.150">
    <property type="match status" value="1"/>
</dbReference>
<dbReference type="InterPro" id="IPR011009">
    <property type="entry name" value="Kinase-like_dom_sf"/>
</dbReference>
<organism evidence="2 3">
    <name type="scientific">Dacryopinax primogenitus (strain DJM 731)</name>
    <name type="common">Brown rot fungus</name>
    <dbReference type="NCBI Taxonomy" id="1858805"/>
    <lineage>
        <taxon>Eukaryota</taxon>
        <taxon>Fungi</taxon>
        <taxon>Dikarya</taxon>
        <taxon>Basidiomycota</taxon>
        <taxon>Agaricomycotina</taxon>
        <taxon>Dacrymycetes</taxon>
        <taxon>Dacrymycetales</taxon>
        <taxon>Dacrymycetaceae</taxon>
        <taxon>Dacryopinax</taxon>
    </lineage>
</organism>
<gene>
    <name evidence="2" type="ORF">DACRYDRAFT_109106</name>
</gene>
<reference evidence="2 3" key="1">
    <citation type="journal article" date="2012" name="Science">
        <title>The Paleozoic origin of enzymatic lignin decomposition reconstructed from 31 fungal genomes.</title>
        <authorList>
            <person name="Floudas D."/>
            <person name="Binder M."/>
            <person name="Riley R."/>
            <person name="Barry K."/>
            <person name="Blanchette R.A."/>
            <person name="Henrissat B."/>
            <person name="Martinez A.T."/>
            <person name="Otillar R."/>
            <person name="Spatafora J.W."/>
            <person name="Yadav J.S."/>
            <person name="Aerts A."/>
            <person name="Benoit I."/>
            <person name="Boyd A."/>
            <person name="Carlson A."/>
            <person name="Copeland A."/>
            <person name="Coutinho P.M."/>
            <person name="de Vries R.P."/>
            <person name="Ferreira P."/>
            <person name="Findley K."/>
            <person name="Foster B."/>
            <person name="Gaskell J."/>
            <person name="Glotzer D."/>
            <person name="Gorecki P."/>
            <person name="Heitman J."/>
            <person name="Hesse C."/>
            <person name="Hori C."/>
            <person name="Igarashi K."/>
            <person name="Jurgens J.A."/>
            <person name="Kallen N."/>
            <person name="Kersten P."/>
            <person name="Kohler A."/>
            <person name="Kuees U."/>
            <person name="Kumar T.K.A."/>
            <person name="Kuo A."/>
            <person name="LaButti K."/>
            <person name="Larrondo L.F."/>
            <person name="Lindquist E."/>
            <person name="Ling A."/>
            <person name="Lombard V."/>
            <person name="Lucas S."/>
            <person name="Lundell T."/>
            <person name="Martin R."/>
            <person name="McLaughlin D.J."/>
            <person name="Morgenstern I."/>
            <person name="Morin E."/>
            <person name="Murat C."/>
            <person name="Nagy L.G."/>
            <person name="Nolan M."/>
            <person name="Ohm R.A."/>
            <person name="Patyshakuliyeva A."/>
            <person name="Rokas A."/>
            <person name="Ruiz-Duenas F.J."/>
            <person name="Sabat G."/>
            <person name="Salamov A."/>
            <person name="Samejima M."/>
            <person name="Schmutz J."/>
            <person name="Slot J.C."/>
            <person name="St John F."/>
            <person name="Stenlid J."/>
            <person name="Sun H."/>
            <person name="Sun S."/>
            <person name="Syed K."/>
            <person name="Tsang A."/>
            <person name="Wiebenga A."/>
            <person name="Young D."/>
            <person name="Pisabarro A."/>
            <person name="Eastwood D.C."/>
            <person name="Martin F."/>
            <person name="Cullen D."/>
            <person name="Grigoriev I.V."/>
            <person name="Hibbett D.S."/>
        </authorList>
    </citation>
    <scope>NUCLEOTIDE SEQUENCE [LARGE SCALE GENOMIC DNA]</scope>
    <source>
        <strain evidence="2 3">DJM-731 SS1</strain>
    </source>
</reference>
<dbReference type="GeneID" id="63683874"/>
<dbReference type="EMBL" id="JH795867">
    <property type="protein sequence ID" value="EJU00375.1"/>
    <property type="molecule type" value="Genomic_DNA"/>
</dbReference>
<sequence>MDNQAAPIPLATLSIRDSPEIQSVVAKDNVLLRGKQLDIKDSKEHLSTLFISLDVNIAALCASATSLVEKKCIAAYRSKIQGGQHFVGRQSPVPIVAADPPTAHPAGGEKTRGNEKPLWMRRRSQMILSEAATLEFLCKRVKSIPVPRVYGYDLDEHCRIGAAYLLLSIMPGRSLDDVWPNLSQRQKMENTIPELARILSDLSNNPVGECGSIYHGADGTFTFGPFGTAQDYLTALVEGQDLEEPPAEVDHAGHHAAVTMIAQRTRDVKWEENHVLVYPDWEHVNILIDEEGHVIGVIDWTGATALPTLTATPKLPHGLLDTDGMFERALEEAFYNQQPEPCACKAEAERLRLYWTIAILGRPLKREEAEYMRRHSGGKVAIEEFCLDSEVHTI</sequence>
<name>M5FX89_DACPD</name>
<keyword evidence="3" id="KW-1185">Reference proteome</keyword>
<protein>
    <recommendedName>
        <fullName evidence="1">Aminoglycoside phosphotransferase domain-containing protein</fullName>
    </recommendedName>
</protein>
<dbReference type="Proteomes" id="UP000030653">
    <property type="component" value="Unassembled WGS sequence"/>
</dbReference>